<dbReference type="AlphaFoldDB" id="A0A165QU56"/>
<name>A0A165QU56_9APHY</name>
<keyword evidence="1" id="KW-0812">Transmembrane</keyword>
<accession>A0A165QU56</accession>
<protein>
    <submittedName>
        <fullName evidence="2">Uncharacterized protein</fullName>
    </submittedName>
</protein>
<reference evidence="2 3" key="1">
    <citation type="journal article" date="2016" name="Mol. Biol. Evol.">
        <title>Comparative Genomics of Early-Diverging Mushroom-Forming Fungi Provides Insights into the Origins of Lignocellulose Decay Capabilities.</title>
        <authorList>
            <person name="Nagy L.G."/>
            <person name="Riley R."/>
            <person name="Tritt A."/>
            <person name="Adam C."/>
            <person name="Daum C."/>
            <person name="Floudas D."/>
            <person name="Sun H."/>
            <person name="Yadav J.S."/>
            <person name="Pangilinan J."/>
            <person name="Larsson K.H."/>
            <person name="Matsuura K."/>
            <person name="Barry K."/>
            <person name="Labutti K."/>
            <person name="Kuo R."/>
            <person name="Ohm R.A."/>
            <person name="Bhattacharya S.S."/>
            <person name="Shirouzu T."/>
            <person name="Yoshinaga Y."/>
            <person name="Martin F.M."/>
            <person name="Grigoriev I.V."/>
            <person name="Hibbett D.S."/>
        </authorList>
    </citation>
    <scope>NUCLEOTIDE SEQUENCE [LARGE SCALE GENOMIC DNA]</scope>
    <source>
        <strain evidence="2 3">L-15889</strain>
    </source>
</reference>
<organism evidence="2 3">
    <name type="scientific">Daedalea quercina L-15889</name>
    <dbReference type="NCBI Taxonomy" id="1314783"/>
    <lineage>
        <taxon>Eukaryota</taxon>
        <taxon>Fungi</taxon>
        <taxon>Dikarya</taxon>
        <taxon>Basidiomycota</taxon>
        <taxon>Agaricomycotina</taxon>
        <taxon>Agaricomycetes</taxon>
        <taxon>Polyporales</taxon>
        <taxon>Fomitopsis</taxon>
    </lineage>
</organism>
<keyword evidence="1" id="KW-1133">Transmembrane helix</keyword>
<feature type="transmembrane region" description="Helical" evidence="1">
    <location>
        <begin position="15"/>
        <end position="35"/>
    </location>
</feature>
<evidence type="ECO:0000313" key="2">
    <source>
        <dbReference type="EMBL" id="KZT69931.1"/>
    </source>
</evidence>
<dbReference type="Proteomes" id="UP000076727">
    <property type="component" value="Unassembled WGS sequence"/>
</dbReference>
<keyword evidence="1" id="KW-0472">Membrane</keyword>
<sequence length="119" mass="13855">MPRARLWDPPLDSTALIIVGALTSSFFMRIFLWVYTIARHQDKFPCPWSDKDIPRYEGWRNFLLCQGRLCPCHDALQPDEHDDHHARRNTGYTLGRLTTLERTEVGIVYGTADLRHGRC</sequence>
<dbReference type="EMBL" id="KV429054">
    <property type="protein sequence ID" value="KZT69931.1"/>
    <property type="molecule type" value="Genomic_DNA"/>
</dbReference>
<proteinExistence type="predicted"/>
<keyword evidence="3" id="KW-1185">Reference proteome</keyword>
<gene>
    <name evidence="2" type="ORF">DAEQUDRAFT_725908</name>
</gene>
<evidence type="ECO:0000256" key="1">
    <source>
        <dbReference type="SAM" id="Phobius"/>
    </source>
</evidence>
<evidence type="ECO:0000313" key="3">
    <source>
        <dbReference type="Proteomes" id="UP000076727"/>
    </source>
</evidence>